<dbReference type="SUPFAM" id="SSF55729">
    <property type="entry name" value="Acyl-CoA N-acyltransferases (Nat)"/>
    <property type="match status" value="1"/>
</dbReference>
<name>W7D717_9LIST</name>
<evidence type="ECO:0000259" key="1">
    <source>
        <dbReference type="PROSITE" id="PS51186"/>
    </source>
</evidence>
<feature type="domain" description="N-acetyltransferase" evidence="1">
    <location>
        <begin position="1"/>
        <end position="173"/>
    </location>
</feature>
<organism evidence="2 3">
    <name type="scientific">Listeria riparia FSL S10-1204</name>
    <dbReference type="NCBI Taxonomy" id="1265816"/>
    <lineage>
        <taxon>Bacteria</taxon>
        <taxon>Bacillati</taxon>
        <taxon>Bacillota</taxon>
        <taxon>Bacilli</taxon>
        <taxon>Bacillales</taxon>
        <taxon>Listeriaceae</taxon>
        <taxon>Listeria</taxon>
    </lineage>
</organism>
<dbReference type="Gene3D" id="3.40.630.30">
    <property type="match status" value="1"/>
</dbReference>
<accession>W7D717</accession>
<dbReference type="EMBL" id="AODL01000021">
    <property type="protein sequence ID" value="EUJ43656.1"/>
    <property type="molecule type" value="Genomic_DNA"/>
</dbReference>
<proteinExistence type="predicted"/>
<dbReference type="AlphaFoldDB" id="W7D717"/>
<sequence>MEFRWLARKELEKLKQIDRKELVEEVYYVRDQELRLVREFYDIDGWLESELGLYLQRLQSVFDGEGVIIGAFDDNVLVGIVSLEGYLIHGKTMKLDMLYVSHGYRKQGLGRRLVDIASQEAMELGASELYISATPVRNTVDFYMRLGANLAIPPDAYLFELEPLDIHLILSIGK</sequence>
<comment type="caution">
    <text evidence="2">The sequence shown here is derived from an EMBL/GenBank/DDBJ whole genome shotgun (WGS) entry which is preliminary data.</text>
</comment>
<keyword evidence="3" id="KW-1185">Reference proteome</keyword>
<keyword evidence="2" id="KW-0808">Transferase</keyword>
<dbReference type="OrthoDB" id="8116556at2"/>
<evidence type="ECO:0000313" key="2">
    <source>
        <dbReference type="EMBL" id="EUJ43656.1"/>
    </source>
</evidence>
<dbReference type="Pfam" id="PF00583">
    <property type="entry name" value="Acetyltransf_1"/>
    <property type="match status" value="1"/>
</dbReference>
<dbReference type="InterPro" id="IPR016181">
    <property type="entry name" value="Acyl_CoA_acyltransferase"/>
</dbReference>
<evidence type="ECO:0000313" key="3">
    <source>
        <dbReference type="Proteomes" id="UP000019248"/>
    </source>
</evidence>
<dbReference type="InterPro" id="IPR000182">
    <property type="entry name" value="GNAT_dom"/>
</dbReference>
<dbReference type="PATRIC" id="fig|1265816.5.peg.2330"/>
<dbReference type="Proteomes" id="UP000019248">
    <property type="component" value="Unassembled WGS sequence"/>
</dbReference>
<dbReference type="GO" id="GO:0016747">
    <property type="term" value="F:acyltransferase activity, transferring groups other than amino-acyl groups"/>
    <property type="evidence" value="ECO:0007669"/>
    <property type="project" value="InterPro"/>
</dbReference>
<protein>
    <submittedName>
        <fullName evidence="2">GNAT family acetyltransferase</fullName>
    </submittedName>
</protein>
<dbReference type="PROSITE" id="PS51186">
    <property type="entry name" value="GNAT"/>
    <property type="match status" value="1"/>
</dbReference>
<dbReference type="CDD" id="cd04301">
    <property type="entry name" value="NAT_SF"/>
    <property type="match status" value="1"/>
</dbReference>
<dbReference type="RefSeq" id="WP_036101217.1">
    <property type="nucleotide sequence ID" value="NZ_AODL01000021.1"/>
</dbReference>
<reference evidence="2 3" key="1">
    <citation type="journal article" date="2014" name="Int. J. Syst. Evol. Microbiol.">
        <title>Listeria floridensis sp. nov., Listeria aquatica sp. nov., Listeria cornellensis sp. nov., Listeria riparia sp. nov. and Listeria grandensis sp. nov., from agricultural and natural environments.</title>
        <authorList>
            <person name="den Bakker H.C."/>
            <person name="Warchocki S."/>
            <person name="Wright E.M."/>
            <person name="Allred A.F."/>
            <person name="Ahlstrom C."/>
            <person name="Manuel C.S."/>
            <person name="Stasiewicz M.J."/>
            <person name="Burrell A."/>
            <person name="Roof S."/>
            <person name="Strawn L."/>
            <person name="Fortes E.D."/>
            <person name="Nightingale K.K."/>
            <person name="Kephart D."/>
            <person name="Wiedmann M."/>
        </authorList>
    </citation>
    <scope>NUCLEOTIDE SEQUENCE [LARGE SCALE GENOMIC DNA]</scope>
    <source>
        <strain evidence="2 3">FSL S10-1204</strain>
    </source>
</reference>
<gene>
    <name evidence="2" type="ORF">PRIP_11824</name>
</gene>